<dbReference type="RefSeq" id="WP_204728010.1">
    <property type="nucleotide sequence ID" value="NZ_JAFBDK010000002.1"/>
</dbReference>
<name>A0ABW5ZCC5_9BACL</name>
<dbReference type="PANTHER" id="PTHR47505:SF1">
    <property type="entry name" value="DNA UTILIZATION PROTEIN YHGH"/>
    <property type="match status" value="1"/>
</dbReference>
<accession>A0ABW5ZCC5</accession>
<evidence type="ECO:0000256" key="1">
    <source>
        <dbReference type="ARBA" id="ARBA00008007"/>
    </source>
</evidence>
<proteinExistence type="inferred from homology"/>
<evidence type="ECO:0000313" key="4">
    <source>
        <dbReference type="Proteomes" id="UP001597561"/>
    </source>
</evidence>
<sequence length="163" mass="18571">MWAKHPNYSDVLISNHSIYEYNDSLKELIKRFKYNGDYALAGCFRQELIEHIKLYKKSIIIPLPVSSLRLKERGFNQTEALLECAGISYENLLKRIDTEISQAKKQKAARHKGENPFQTEKVLNGENILLIDDLYTTGTTIRRAASVLKKSGAGEVRSLTIGR</sequence>
<dbReference type="InterPro" id="IPR000836">
    <property type="entry name" value="PRTase_dom"/>
</dbReference>
<reference evidence="4" key="1">
    <citation type="journal article" date="2019" name="Int. J. Syst. Evol. Microbiol.">
        <title>The Global Catalogue of Microorganisms (GCM) 10K type strain sequencing project: providing services to taxonomists for standard genome sequencing and annotation.</title>
        <authorList>
            <consortium name="The Broad Institute Genomics Platform"/>
            <consortium name="The Broad Institute Genome Sequencing Center for Infectious Disease"/>
            <person name="Wu L."/>
            <person name="Ma J."/>
        </authorList>
    </citation>
    <scope>NUCLEOTIDE SEQUENCE [LARGE SCALE GENOMIC DNA]</scope>
    <source>
        <strain evidence="4">KCTC 13528</strain>
    </source>
</reference>
<dbReference type="Proteomes" id="UP001597561">
    <property type="component" value="Unassembled WGS sequence"/>
</dbReference>
<feature type="domain" description="Phosphoribosyltransferase" evidence="2">
    <location>
        <begin position="110"/>
        <end position="160"/>
    </location>
</feature>
<dbReference type="SUPFAM" id="SSF53271">
    <property type="entry name" value="PRTase-like"/>
    <property type="match status" value="1"/>
</dbReference>
<dbReference type="EMBL" id="JBHUPG010000001">
    <property type="protein sequence ID" value="MFD2910447.1"/>
    <property type="molecule type" value="Genomic_DNA"/>
</dbReference>
<dbReference type="Pfam" id="PF00156">
    <property type="entry name" value="Pribosyltran"/>
    <property type="match status" value="1"/>
</dbReference>
<dbReference type="PANTHER" id="PTHR47505">
    <property type="entry name" value="DNA UTILIZATION PROTEIN YHGH"/>
    <property type="match status" value="1"/>
</dbReference>
<keyword evidence="4" id="KW-1185">Reference proteome</keyword>
<dbReference type="Gene3D" id="3.40.50.2020">
    <property type="match status" value="1"/>
</dbReference>
<dbReference type="InterPro" id="IPR029057">
    <property type="entry name" value="PRTase-like"/>
</dbReference>
<organism evidence="3 4">
    <name type="scientific">Jeotgalibacillus terrae</name>
    <dbReference type="NCBI Taxonomy" id="587735"/>
    <lineage>
        <taxon>Bacteria</taxon>
        <taxon>Bacillati</taxon>
        <taxon>Bacillota</taxon>
        <taxon>Bacilli</taxon>
        <taxon>Bacillales</taxon>
        <taxon>Caryophanaceae</taxon>
        <taxon>Jeotgalibacillus</taxon>
    </lineage>
</organism>
<evidence type="ECO:0000313" key="3">
    <source>
        <dbReference type="EMBL" id="MFD2910447.1"/>
    </source>
</evidence>
<protein>
    <submittedName>
        <fullName evidence="3">ComF family protein</fullName>
    </submittedName>
</protein>
<dbReference type="InterPro" id="IPR051910">
    <property type="entry name" value="ComF/GntX_DNA_util-trans"/>
</dbReference>
<gene>
    <name evidence="3" type="ORF">ACFS5P_01010</name>
</gene>
<comment type="caution">
    <text evidence="3">The sequence shown here is derived from an EMBL/GenBank/DDBJ whole genome shotgun (WGS) entry which is preliminary data.</text>
</comment>
<dbReference type="CDD" id="cd06223">
    <property type="entry name" value="PRTases_typeI"/>
    <property type="match status" value="1"/>
</dbReference>
<comment type="similarity">
    <text evidence="1">Belongs to the ComF/GntX family.</text>
</comment>
<evidence type="ECO:0000259" key="2">
    <source>
        <dbReference type="Pfam" id="PF00156"/>
    </source>
</evidence>